<dbReference type="eggNOG" id="COG0431">
    <property type="taxonomic scope" value="Bacteria"/>
</dbReference>
<dbReference type="AlphaFoldDB" id="F6DBN3"/>
<keyword evidence="5" id="KW-1185">Reference proteome</keyword>
<dbReference type="GO" id="GO:0005829">
    <property type="term" value="C:cytosol"/>
    <property type="evidence" value="ECO:0007669"/>
    <property type="project" value="TreeGrafter"/>
</dbReference>
<dbReference type="GO" id="GO:0016491">
    <property type="term" value="F:oxidoreductase activity"/>
    <property type="evidence" value="ECO:0007669"/>
    <property type="project" value="InterPro"/>
</dbReference>
<sequence length="177" mass="19042">MKFVGISGSLRAASTNTALLRATQELLPEGVNMDLVTLNALPMLNPDDLANGFPDLVNQLAAQAKAADALILATPEYNYSISAALKNYIDWLSIYPDAPFKQKPIAIMSSSPGIFGGARAQYHLRQMFIYADAKVLNGPEIMVGLSGEKITEQGELVDSASRDLIKQQMEALAKLAS</sequence>
<dbReference type="PANTHER" id="PTHR30543">
    <property type="entry name" value="CHROMATE REDUCTASE"/>
    <property type="match status" value="1"/>
</dbReference>
<reference evidence="4 5" key="1">
    <citation type="submission" date="2011-05" db="EMBL/GenBank/DDBJ databases">
        <title>Complete sequence of Thioalkalimicrobium cyclicum ALM1.</title>
        <authorList>
            <consortium name="US DOE Joint Genome Institute"/>
            <person name="Lucas S."/>
            <person name="Han J."/>
            <person name="Lapidus A."/>
            <person name="Cheng J.-F."/>
            <person name="Goodwin L."/>
            <person name="Pitluck S."/>
            <person name="Peters L."/>
            <person name="Mikhailova N."/>
            <person name="Davenport K."/>
            <person name="Han C."/>
            <person name="Tapia R."/>
            <person name="Land M."/>
            <person name="Hauser L."/>
            <person name="Kyrpides N."/>
            <person name="Ivanova N."/>
            <person name="Pagani I."/>
            <person name="Kappler U."/>
            <person name="Woyke T."/>
        </authorList>
    </citation>
    <scope>NUCLEOTIDE SEQUENCE [LARGE SCALE GENOMIC DNA]</scope>
    <source>
        <strain evidence="5">DSM 14477 / JCM 11371 / ALM1</strain>
    </source>
</reference>
<dbReference type="GO" id="GO:0010181">
    <property type="term" value="F:FMN binding"/>
    <property type="evidence" value="ECO:0007669"/>
    <property type="project" value="TreeGrafter"/>
</dbReference>
<name>F6DBN3_THICA</name>
<dbReference type="HOGENOM" id="CLU_055322_4_2_6"/>
<dbReference type="InterPro" id="IPR029039">
    <property type="entry name" value="Flavoprotein-like_sf"/>
</dbReference>
<dbReference type="KEGG" id="tcy:Thicy_1678"/>
<dbReference type="Pfam" id="PF03358">
    <property type="entry name" value="FMN_red"/>
    <property type="match status" value="1"/>
</dbReference>
<keyword evidence="2" id="KW-0285">Flavoprotein</keyword>
<evidence type="ECO:0000256" key="1">
    <source>
        <dbReference type="ARBA" id="ARBA00001917"/>
    </source>
</evidence>
<keyword evidence="2" id="KW-0288">FMN</keyword>
<proteinExistence type="predicted"/>
<dbReference type="OrthoDB" id="9812295at2"/>
<dbReference type="Gene3D" id="3.40.50.360">
    <property type="match status" value="1"/>
</dbReference>
<evidence type="ECO:0000313" key="5">
    <source>
        <dbReference type="Proteomes" id="UP000009232"/>
    </source>
</evidence>
<gene>
    <name evidence="4" type="ordered locus">Thicy_1678</name>
</gene>
<dbReference type="InterPro" id="IPR050712">
    <property type="entry name" value="NAD(P)H-dep_reductase"/>
</dbReference>
<evidence type="ECO:0000256" key="2">
    <source>
        <dbReference type="ARBA" id="ARBA00022643"/>
    </source>
</evidence>
<feature type="domain" description="NADPH-dependent FMN reductase-like" evidence="3">
    <location>
        <begin position="1"/>
        <end position="144"/>
    </location>
</feature>
<dbReference type="InterPro" id="IPR005025">
    <property type="entry name" value="FMN_Rdtase-like_dom"/>
</dbReference>
<evidence type="ECO:0000259" key="3">
    <source>
        <dbReference type="Pfam" id="PF03358"/>
    </source>
</evidence>
<evidence type="ECO:0000313" key="4">
    <source>
        <dbReference type="EMBL" id="AEG32435.1"/>
    </source>
</evidence>
<dbReference type="PANTHER" id="PTHR30543:SF21">
    <property type="entry name" value="NAD(P)H-DEPENDENT FMN REDUCTASE LOT6"/>
    <property type="match status" value="1"/>
</dbReference>
<dbReference type="EMBL" id="CP002776">
    <property type="protein sequence ID" value="AEG32435.1"/>
    <property type="molecule type" value="Genomic_DNA"/>
</dbReference>
<dbReference type="SUPFAM" id="SSF52218">
    <property type="entry name" value="Flavoproteins"/>
    <property type="match status" value="1"/>
</dbReference>
<accession>F6DBN3</accession>
<organism evidence="4 5">
    <name type="scientific">Thiomicrospira cyclica (strain DSM 14477 / JCM 11371 / ALM1)</name>
    <name type="common">Thioalkalimicrobium cyclicum</name>
    <dbReference type="NCBI Taxonomy" id="717773"/>
    <lineage>
        <taxon>Bacteria</taxon>
        <taxon>Pseudomonadati</taxon>
        <taxon>Pseudomonadota</taxon>
        <taxon>Gammaproteobacteria</taxon>
        <taxon>Thiotrichales</taxon>
        <taxon>Piscirickettsiaceae</taxon>
        <taxon>Thiomicrospira</taxon>
    </lineage>
</organism>
<comment type="cofactor">
    <cofactor evidence="1">
        <name>FMN</name>
        <dbReference type="ChEBI" id="CHEBI:58210"/>
    </cofactor>
</comment>
<dbReference type="RefSeq" id="WP_013836204.1">
    <property type="nucleotide sequence ID" value="NC_015581.1"/>
</dbReference>
<dbReference type="STRING" id="717773.Thicy_1678"/>
<dbReference type="Proteomes" id="UP000009232">
    <property type="component" value="Chromosome"/>
</dbReference>
<protein>
    <submittedName>
        <fullName evidence="4">NADPH-dependent FMN reductase</fullName>
    </submittedName>
</protein>